<dbReference type="RefSeq" id="WP_343058432.1">
    <property type="nucleotide sequence ID" value="NZ_JACHHG010000012.1"/>
</dbReference>
<dbReference type="Pfam" id="PF18146">
    <property type="entry name" value="CinA_KH"/>
    <property type="match status" value="1"/>
</dbReference>
<feature type="domain" description="MoaB/Mog" evidence="2">
    <location>
        <begin position="7"/>
        <end position="174"/>
    </location>
</feature>
<dbReference type="InterPro" id="IPR001453">
    <property type="entry name" value="MoaB/Mog_dom"/>
</dbReference>
<dbReference type="InterPro" id="IPR036653">
    <property type="entry name" value="CinA-like_C"/>
</dbReference>
<comment type="similarity">
    <text evidence="1">Belongs to the CinA family.</text>
</comment>
<dbReference type="EMBL" id="JACHHG010000012">
    <property type="protein sequence ID" value="MBB6099556.1"/>
    <property type="molecule type" value="Genomic_DNA"/>
</dbReference>
<dbReference type="Gene3D" id="3.30.70.2860">
    <property type="match status" value="1"/>
</dbReference>
<dbReference type="InterPro" id="IPR008135">
    <property type="entry name" value="Competence-induced_CinA"/>
</dbReference>
<dbReference type="InterPro" id="IPR050101">
    <property type="entry name" value="CinA"/>
</dbReference>
<dbReference type="Proteomes" id="UP000569951">
    <property type="component" value="Unassembled WGS sequence"/>
</dbReference>
<accession>A0A841I3C9</accession>
<sequence length="411" mass="42964">MLTLIAEIISVGTELLLGEILDTNAPYLATELKQRGVRLYNKSTVGDNLERLCAALEGALSRADLVILGGGLGPTDDDLTREAIAAVLGETPEVDSELLAHLEGLFSSRGRVMPLTNRKQAWLIPSAESLPNPIGTAPGWFVRTQGKVIVALPGPPHEMQRMWTEQVLPRLQLPESALFHVTYHTLGIGESNIAELLGAELTQSANPSVATYARAHGVDVRVAASAATLEQARALAQPVQAQLERVLGAFVYGTDRDTLASVIESLLSARGQTVATVESITGGLVADRLTDAPGASTHFAGGAVAYTNAVKLGYGLTPATLSAAGAVSEAAALELARGARQAFGSDWGLSTTGVAGPAPLEGHAPGVAFIGVVGPEFERAVRLDWPGDRRQVKERAALSAMGALLRALKEG</sequence>
<dbReference type="InterPro" id="IPR008136">
    <property type="entry name" value="CinA_C"/>
</dbReference>
<evidence type="ECO:0000313" key="3">
    <source>
        <dbReference type="EMBL" id="MBB6099556.1"/>
    </source>
</evidence>
<dbReference type="NCBIfam" id="TIGR00177">
    <property type="entry name" value="molyb_syn"/>
    <property type="match status" value="1"/>
</dbReference>
<gene>
    <name evidence="3" type="ORF">HNR42_003006</name>
</gene>
<evidence type="ECO:0000259" key="2">
    <source>
        <dbReference type="SMART" id="SM00852"/>
    </source>
</evidence>
<proteinExistence type="inferred from homology"/>
<dbReference type="Pfam" id="PF00994">
    <property type="entry name" value="MoCF_biosynth"/>
    <property type="match status" value="1"/>
</dbReference>
<dbReference type="PANTHER" id="PTHR13939:SF0">
    <property type="entry name" value="NMN AMIDOHYDROLASE-LIKE PROTEIN YFAY"/>
    <property type="match status" value="1"/>
</dbReference>
<dbReference type="SUPFAM" id="SSF53218">
    <property type="entry name" value="Molybdenum cofactor biosynthesis proteins"/>
    <property type="match status" value="1"/>
</dbReference>
<dbReference type="HAMAP" id="MF_00226_B">
    <property type="entry name" value="CinA_B"/>
    <property type="match status" value="1"/>
</dbReference>
<keyword evidence="3" id="KW-0378">Hydrolase</keyword>
<dbReference type="PANTHER" id="PTHR13939">
    <property type="entry name" value="NICOTINAMIDE-NUCLEOTIDE AMIDOHYDROLASE PNCC"/>
    <property type="match status" value="1"/>
</dbReference>
<comment type="caution">
    <text evidence="3">The sequence shown here is derived from an EMBL/GenBank/DDBJ whole genome shotgun (WGS) entry which is preliminary data.</text>
</comment>
<dbReference type="NCBIfam" id="NF001813">
    <property type="entry name" value="PRK00549.1"/>
    <property type="match status" value="1"/>
</dbReference>
<dbReference type="NCBIfam" id="TIGR00199">
    <property type="entry name" value="PncC_domain"/>
    <property type="match status" value="1"/>
</dbReference>
<evidence type="ECO:0000256" key="1">
    <source>
        <dbReference type="HAMAP-Rule" id="MF_00226"/>
    </source>
</evidence>
<dbReference type="InterPro" id="IPR041424">
    <property type="entry name" value="CinA_KH"/>
</dbReference>
<dbReference type="InterPro" id="IPR036425">
    <property type="entry name" value="MoaB/Mog-like_dom_sf"/>
</dbReference>
<dbReference type="GO" id="GO:0016787">
    <property type="term" value="F:hydrolase activity"/>
    <property type="evidence" value="ECO:0007669"/>
    <property type="project" value="UniProtKB-KW"/>
</dbReference>
<name>A0A841I3C9_9DEIO</name>
<dbReference type="Gene3D" id="3.90.950.20">
    <property type="entry name" value="CinA-like"/>
    <property type="match status" value="1"/>
</dbReference>
<protein>
    <recommendedName>
        <fullName evidence="1">CinA-like protein</fullName>
    </recommendedName>
</protein>
<keyword evidence="4" id="KW-1185">Reference proteome</keyword>
<dbReference type="AlphaFoldDB" id="A0A841I3C9"/>
<dbReference type="SMART" id="SM00852">
    <property type="entry name" value="MoCF_biosynth"/>
    <property type="match status" value="1"/>
</dbReference>
<dbReference type="SUPFAM" id="SSF142433">
    <property type="entry name" value="CinA-like"/>
    <property type="match status" value="1"/>
</dbReference>
<dbReference type="Gene3D" id="3.40.980.10">
    <property type="entry name" value="MoaB/Mog-like domain"/>
    <property type="match status" value="1"/>
</dbReference>
<evidence type="ECO:0000313" key="4">
    <source>
        <dbReference type="Proteomes" id="UP000569951"/>
    </source>
</evidence>
<reference evidence="3 4" key="1">
    <citation type="submission" date="2020-08" db="EMBL/GenBank/DDBJ databases">
        <title>Genomic Encyclopedia of Type Strains, Phase IV (KMG-IV): sequencing the most valuable type-strain genomes for metagenomic binning, comparative biology and taxonomic classification.</title>
        <authorList>
            <person name="Goeker M."/>
        </authorList>
    </citation>
    <scope>NUCLEOTIDE SEQUENCE [LARGE SCALE GENOMIC DNA]</scope>
    <source>
        <strain evidence="3 4">DSM 21458</strain>
    </source>
</reference>
<dbReference type="Pfam" id="PF02464">
    <property type="entry name" value="CinA"/>
    <property type="match status" value="1"/>
</dbReference>
<dbReference type="NCBIfam" id="TIGR00200">
    <property type="entry name" value="cinA_nterm"/>
    <property type="match status" value="1"/>
</dbReference>
<organism evidence="3 4">
    <name type="scientific">Deinobacterium chartae</name>
    <dbReference type="NCBI Taxonomy" id="521158"/>
    <lineage>
        <taxon>Bacteria</taxon>
        <taxon>Thermotogati</taxon>
        <taxon>Deinococcota</taxon>
        <taxon>Deinococci</taxon>
        <taxon>Deinococcales</taxon>
        <taxon>Deinococcaceae</taxon>
        <taxon>Deinobacterium</taxon>
    </lineage>
</organism>
<dbReference type="PIRSF" id="PIRSF006728">
    <property type="entry name" value="CinA"/>
    <property type="match status" value="1"/>
</dbReference>
<dbReference type="CDD" id="cd00885">
    <property type="entry name" value="cinA"/>
    <property type="match status" value="1"/>
</dbReference>